<accession>A0A0E9SZF0</accession>
<dbReference type="EMBL" id="GBXM01061876">
    <property type="protein sequence ID" value="JAH46701.1"/>
    <property type="molecule type" value="Transcribed_RNA"/>
</dbReference>
<proteinExistence type="predicted"/>
<evidence type="ECO:0000313" key="2">
    <source>
        <dbReference type="EMBL" id="JAH46701.1"/>
    </source>
</evidence>
<reference evidence="2" key="1">
    <citation type="submission" date="2014-11" db="EMBL/GenBank/DDBJ databases">
        <authorList>
            <person name="Amaro Gonzalez C."/>
        </authorList>
    </citation>
    <scope>NUCLEOTIDE SEQUENCE</scope>
</reference>
<keyword evidence="1" id="KW-1133">Transmembrane helix</keyword>
<keyword evidence="1" id="KW-0472">Membrane</keyword>
<keyword evidence="1" id="KW-0812">Transmembrane</keyword>
<protein>
    <submittedName>
        <fullName evidence="2">Uncharacterized protein</fullName>
    </submittedName>
</protein>
<sequence>MWSLNMRCHKKTFLLDYTPNWILATKLPNMHTSAMPTTLFLQYLVTVCVCTVLCMLSVI</sequence>
<reference evidence="2" key="2">
    <citation type="journal article" date="2015" name="Fish Shellfish Immunol.">
        <title>Early steps in the European eel (Anguilla anguilla)-Vibrio vulnificus interaction in the gills: Role of the RtxA13 toxin.</title>
        <authorList>
            <person name="Callol A."/>
            <person name="Pajuelo D."/>
            <person name="Ebbesson L."/>
            <person name="Teles M."/>
            <person name="MacKenzie S."/>
            <person name="Amaro C."/>
        </authorList>
    </citation>
    <scope>NUCLEOTIDE SEQUENCE</scope>
</reference>
<organism evidence="2">
    <name type="scientific">Anguilla anguilla</name>
    <name type="common">European freshwater eel</name>
    <name type="synonym">Muraena anguilla</name>
    <dbReference type="NCBI Taxonomy" id="7936"/>
    <lineage>
        <taxon>Eukaryota</taxon>
        <taxon>Metazoa</taxon>
        <taxon>Chordata</taxon>
        <taxon>Craniata</taxon>
        <taxon>Vertebrata</taxon>
        <taxon>Euteleostomi</taxon>
        <taxon>Actinopterygii</taxon>
        <taxon>Neopterygii</taxon>
        <taxon>Teleostei</taxon>
        <taxon>Anguilliformes</taxon>
        <taxon>Anguillidae</taxon>
        <taxon>Anguilla</taxon>
    </lineage>
</organism>
<feature type="transmembrane region" description="Helical" evidence="1">
    <location>
        <begin position="40"/>
        <end position="58"/>
    </location>
</feature>
<dbReference type="AlphaFoldDB" id="A0A0E9SZF0"/>
<evidence type="ECO:0000256" key="1">
    <source>
        <dbReference type="SAM" id="Phobius"/>
    </source>
</evidence>
<name>A0A0E9SZF0_ANGAN</name>